<dbReference type="AlphaFoldDB" id="A0A1I7RL74"/>
<dbReference type="EMBL" id="CAJFCV020000001">
    <property type="protein sequence ID" value="CAG9083355.1"/>
    <property type="molecule type" value="Genomic_DNA"/>
</dbReference>
<dbReference type="Proteomes" id="UP000095284">
    <property type="component" value="Unplaced"/>
</dbReference>
<feature type="compositionally biased region" description="Basic and acidic residues" evidence="1">
    <location>
        <begin position="63"/>
        <end position="77"/>
    </location>
</feature>
<reference evidence="3" key="2">
    <citation type="submission" date="2020-09" db="EMBL/GenBank/DDBJ databases">
        <authorList>
            <person name="Kikuchi T."/>
        </authorList>
    </citation>
    <scope>NUCLEOTIDE SEQUENCE</scope>
    <source>
        <strain evidence="3">Ka4C1</strain>
    </source>
</reference>
<keyword evidence="5" id="KW-1185">Reference proteome</keyword>
<evidence type="ECO:0000259" key="2">
    <source>
        <dbReference type="PROSITE" id="PS51912"/>
    </source>
</evidence>
<evidence type="ECO:0000256" key="1">
    <source>
        <dbReference type="SAM" id="MobiDB-lite"/>
    </source>
</evidence>
<dbReference type="Proteomes" id="UP000659654">
    <property type="component" value="Unassembled WGS sequence"/>
</dbReference>
<proteinExistence type="predicted"/>
<dbReference type="WBParaSite" id="BXY_0145900.1">
    <property type="protein sequence ID" value="BXY_0145900.1"/>
    <property type="gene ID" value="BXY_0145900"/>
</dbReference>
<reference evidence="6" key="1">
    <citation type="submission" date="2016-11" db="UniProtKB">
        <authorList>
            <consortium name="WormBaseParasite"/>
        </authorList>
    </citation>
    <scope>IDENTIFICATION</scope>
</reference>
<sequence length="283" mass="32368">MKDLNEVDLAKLPSSIRAKIVQLDLELSEGDITEKGYWKKRNDLIIKYTDNKSNGRRRQKRFTRTENRYHSEVRQEAVQKALAEWSKELKDQPMPKPMRRRFSGKKNVVKPKTTSDSSSSDDDDDDDSTTIESSMDSKKEMGIQVKDNDLRPGDKTTENKPTEVRQEPPRSPSIEDPEPLIQIPSPEPPPRQESIQKSEAEQKPVAPPRCSSVLVEEARKENNSIYINTLQPGNDQKNGQEDYANTVIQPKAIKVSEKIQQLLLTLQVGGWGEVERFVRDLRC</sequence>
<feature type="region of interest" description="Disordered" evidence="1">
    <location>
        <begin position="52"/>
        <end position="211"/>
    </location>
</feature>
<feature type="compositionally biased region" description="Basic residues" evidence="1">
    <location>
        <begin position="97"/>
        <end position="109"/>
    </location>
</feature>
<dbReference type="EMBL" id="CAJFDI010000001">
    <property type="protein sequence ID" value="CAD5208914.1"/>
    <property type="molecule type" value="Genomic_DNA"/>
</dbReference>
<evidence type="ECO:0000313" key="6">
    <source>
        <dbReference type="WBParaSite" id="BXY_0145900.1"/>
    </source>
</evidence>
<dbReference type="InterPro" id="IPR010506">
    <property type="entry name" value="DMAP1-bd"/>
</dbReference>
<dbReference type="PROSITE" id="PS51912">
    <property type="entry name" value="DMAP1_BIND"/>
    <property type="match status" value="1"/>
</dbReference>
<name>A0A1I7RL74_BURXY</name>
<organism evidence="4 6">
    <name type="scientific">Bursaphelenchus xylophilus</name>
    <name type="common">Pinewood nematode worm</name>
    <name type="synonym">Aphelenchoides xylophilus</name>
    <dbReference type="NCBI Taxonomy" id="6326"/>
    <lineage>
        <taxon>Eukaryota</taxon>
        <taxon>Metazoa</taxon>
        <taxon>Ecdysozoa</taxon>
        <taxon>Nematoda</taxon>
        <taxon>Chromadorea</taxon>
        <taxon>Rhabditida</taxon>
        <taxon>Tylenchina</taxon>
        <taxon>Tylenchomorpha</taxon>
        <taxon>Aphelenchoidea</taxon>
        <taxon>Aphelenchoididae</taxon>
        <taxon>Bursaphelenchus</taxon>
    </lineage>
</organism>
<feature type="compositionally biased region" description="Basic and acidic residues" evidence="1">
    <location>
        <begin position="135"/>
        <end position="168"/>
    </location>
</feature>
<accession>A0A1I7RL74</accession>
<dbReference type="OrthoDB" id="263283at2759"/>
<dbReference type="SMART" id="SM01137">
    <property type="entry name" value="DMAP_binding"/>
    <property type="match status" value="1"/>
</dbReference>
<gene>
    <name evidence="3" type="ORF">BXYJ_LOCUS1150</name>
</gene>
<protein>
    <submittedName>
        <fullName evidence="3">(pine wood nematode) hypothetical protein</fullName>
    </submittedName>
    <submittedName>
        <fullName evidence="6">DMAP-interaction domain-containing protein</fullName>
    </submittedName>
</protein>
<dbReference type="Proteomes" id="UP000582659">
    <property type="component" value="Unassembled WGS sequence"/>
</dbReference>
<evidence type="ECO:0000313" key="4">
    <source>
        <dbReference type="Proteomes" id="UP000095284"/>
    </source>
</evidence>
<feature type="compositionally biased region" description="Acidic residues" evidence="1">
    <location>
        <begin position="119"/>
        <end position="129"/>
    </location>
</feature>
<evidence type="ECO:0000313" key="3">
    <source>
        <dbReference type="EMBL" id="CAD5208914.1"/>
    </source>
</evidence>
<dbReference type="Pfam" id="PF06464">
    <property type="entry name" value="DMAP_binding"/>
    <property type="match status" value="1"/>
</dbReference>
<feature type="domain" description="DMAP1-binding" evidence="2">
    <location>
        <begin position="8"/>
        <end position="104"/>
    </location>
</feature>
<evidence type="ECO:0000313" key="5">
    <source>
        <dbReference type="Proteomes" id="UP000659654"/>
    </source>
</evidence>